<dbReference type="EMBL" id="VAFM01000001">
    <property type="protein sequence ID" value="TKW61774.1"/>
    <property type="molecule type" value="Genomic_DNA"/>
</dbReference>
<dbReference type="Pfam" id="PF01196">
    <property type="entry name" value="Ribosomal_L17"/>
    <property type="match status" value="1"/>
</dbReference>
<reference evidence="6 7" key="1">
    <citation type="journal article" date="2017" name="Nat. Commun.">
        <title>In situ click chemistry generation of cyclooxygenase-2 inhibitors.</title>
        <authorList>
            <person name="Bhardwaj A."/>
            <person name="Kaur J."/>
            <person name="Wuest M."/>
            <person name="Wuest F."/>
        </authorList>
    </citation>
    <scope>NUCLEOTIDE SEQUENCE [LARGE SCALE GENOMIC DNA]</scope>
    <source>
        <strain evidence="6">S2_018_000_R2_106</strain>
    </source>
</reference>
<protein>
    <recommendedName>
        <fullName evidence="4">Large ribosomal subunit protein bL17</fullName>
    </recommendedName>
</protein>
<comment type="subunit">
    <text evidence="4">Part of the 50S ribosomal subunit. Contacts protein L32.</text>
</comment>
<dbReference type="InterPro" id="IPR036373">
    <property type="entry name" value="Ribosomal_bL17_sf"/>
</dbReference>
<dbReference type="Proteomes" id="UP000320948">
    <property type="component" value="Unassembled WGS sequence"/>
</dbReference>
<dbReference type="GO" id="GO:0006412">
    <property type="term" value="P:translation"/>
    <property type="evidence" value="ECO:0007669"/>
    <property type="project" value="UniProtKB-UniRule"/>
</dbReference>
<dbReference type="SUPFAM" id="SSF64263">
    <property type="entry name" value="Prokaryotic ribosomal protein L17"/>
    <property type="match status" value="1"/>
</dbReference>
<dbReference type="HAMAP" id="MF_01368">
    <property type="entry name" value="Ribosomal_bL17"/>
    <property type="match status" value="1"/>
</dbReference>
<comment type="caution">
    <text evidence="6">The sequence shown here is derived from an EMBL/GenBank/DDBJ whole genome shotgun (WGS) entry which is preliminary data.</text>
</comment>
<evidence type="ECO:0000313" key="6">
    <source>
        <dbReference type="EMBL" id="TKW61774.1"/>
    </source>
</evidence>
<dbReference type="GO" id="GO:0022625">
    <property type="term" value="C:cytosolic large ribosomal subunit"/>
    <property type="evidence" value="ECO:0007669"/>
    <property type="project" value="TreeGrafter"/>
</dbReference>
<evidence type="ECO:0000256" key="1">
    <source>
        <dbReference type="ARBA" id="ARBA00008777"/>
    </source>
</evidence>
<dbReference type="NCBIfam" id="TIGR00059">
    <property type="entry name" value="L17"/>
    <property type="match status" value="1"/>
</dbReference>
<dbReference type="PANTHER" id="PTHR14413:SF16">
    <property type="entry name" value="LARGE RIBOSOMAL SUBUNIT PROTEIN BL17M"/>
    <property type="match status" value="1"/>
</dbReference>
<name>A0A6N4RFD7_BLAVI</name>
<evidence type="ECO:0000256" key="2">
    <source>
        <dbReference type="ARBA" id="ARBA00022980"/>
    </source>
</evidence>
<comment type="similarity">
    <text evidence="1 4 5">Belongs to the bacterial ribosomal protein bL17 family.</text>
</comment>
<accession>A0A6N4RFD7</accession>
<evidence type="ECO:0000256" key="3">
    <source>
        <dbReference type="ARBA" id="ARBA00023274"/>
    </source>
</evidence>
<sequence length="120" mass="13370">MTHGVSHRHFGRDTTARKALLRGLAMNIIEHGTIKTTLPKAKDLRRVIEPLITKARVDTVANRRDVAKDITNPVLLKKLFEEVAPRFVGVNGGYTRVMKAGFRQGDAADMAVIQLTRLPE</sequence>
<proteinExistence type="inferred from homology"/>
<evidence type="ECO:0000313" key="7">
    <source>
        <dbReference type="Proteomes" id="UP000320948"/>
    </source>
</evidence>
<dbReference type="AlphaFoldDB" id="A0A6N4RFD7"/>
<dbReference type="PROSITE" id="PS01167">
    <property type="entry name" value="RIBOSOMAL_L17"/>
    <property type="match status" value="1"/>
</dbReference>
<organism evidence="6 7">
    <name type="scientific">Blastochloris viridis</name>
    <name type="common">Rhodopseudomonas viridis</name>
    <dbReference type="NCBI Taxonomy" id="1079"/>
    <lineage>
        <taxon>Bacteria</taxon>
        <taxon>Pseudomonadati</taxon>
        <taxon>Pseudomonadota</taxon>
        <taxon>Alphaproteobacteria</taxon>
        <taxon>Hyphomicrobiales</taxon>
        <taxon>Blastochloridaceae</taxon>
        <taxon>Blastochloris</taxon>
    </lineage>
</organism>
<dbReference type="Gene3D" id="3.90.1030.10">
    <property type="entry name" value="Ribosomal protein L17"/>
    <property type="match status" value="1"/>
</dbReference>
<dbReference type="InterPro" id="IPR000456">
    <property type="entry name" value="Ribosomal_bL17"/>
</dbReference>
<keyword evidence="2 4" id="KW-0689">Ribosomal protein</keyword>
<gene>
    <name evidence="4 6" type="primary">rplQ</name>
    <name evidence="6" type="ORF">DI628_03915</name>
</gene>
<evidence type="ECO:0000256" key="5">
    <source>
        <dbReference type="RuleBase" id="RU000660"/>
    </source>
</evidence>
<dbReference type="PANTHER" id="PTHR14413">
    <property type="entry name" value="RIBOSOMAL PROTEIN L17"/>
    <property type="match status" value="1"/>
</dbReference>
<evidence type="ECO:0000256" key="4">
    <source>
        <dbReference type="HAMAP-Rule" id="MF_01368"/>
    </source>
</evidence>
<dbReference type="GO" id="GO:0003735">
    <property type="term" value="F:structural constituent of ribosome"/>
    <property type="evidence" value="ECO:0007669"/>
    <property type="project" value="InterPro"/>
</dbReference>
<keyword evidence="3 4" id="KW-0687">Ribonucleoprotein</keyword>
<dbReference type="InterPro" id="IPR047859">
    <property type="entry name" value="Ribosomal_bL17_CS"/>
</dbReference>